<dbReference type="PROSITE" id="PS51892">
    <property type="entry name" value="SUBTILASE"/>
    <property type="match status" value="1"/>
</dbReference>
<evidence type="ECO:0000256" key="5">
    <source>
        <dbReference type="ARBA" id="ARBA00022825"/>
    </source>
</evidence>
<dbReference type="InterPro" id="IPR023827">
    <property type="entry name" value="Peptidase_S8_Asp-AS"/>
</dbReference>
<dbReference type="GO" id="GO:0004252">
    <property type="term" value="F:serine-type endopeptidase activity"/>
    <property type="evidence" value="ECO:0007669"/>
    <property type="project" value="UniProtKB-UniRule"/>
</dbReference>
<dbReference type="PANTHER" id="PTHR43806:SF11">
    <property type="entry name" value="CEREVISIN-RELATED"/>
    <property type="match status" value="1"/>
</dbReference>
<evidence type="ECO:0000256" key="2">
    <source>
        <dbReference type="ARBA" id="ARBA00022670"/>
    </source>
</evidence>
<feature type="active site" description="Charge relay system" evidence="6">
    <location>
        <position position="299"/>
    </location>
</feature>
<keyword evidence="3" id="KW-0479">Metal-binding</keyword>
<dbReference type="InterPro" id="IPR023828">
    <property type="entry name" value="Peptidase_S8_Ser-AS"/>
</dbReference>
<proteinExistence type="inferred from homology"/>
<dbReference type="PANTHER" id="PTHR43806">
    <property type="entry name" value="PEPTIDASE S8"/>
    <property type="match status" value="1"/>
</dbReference>
<feature type="domain" description="Peptidase S8/S53" evidence="8">
    <location>
        <begin position="260"/>
        <end position="522"/>
    </location>
</feature>
<keyword evidence="2 6" id="KW-0645">Protease</keyword>
<dbReference type="PROSITE" id="PS00136">
    <property type="entry name" value="SUBTILASE_ASP"/>
    <property type="match status" value="1"/>
</dbReference>
<evidence type="ECO:0000256" key="4">
    <source>
        <dbReference type="ARBA" id="ARBA00022801"/>
    </source>
</evidence>
<reference evidence="9 10" key="1">
    <citation type="submission" date="2018-06" db="EMBL/GenBank/DDBJ databases">
        <authorList>
            <consortium name="Pathogen Informatics"/>
            <person name="Doyle S."/>
        </authorList>
    </citation>
    <scope>NUCLEOTIDE SEQUENCE [LARGE SCALE GENOMIC DNA]</scope>
    <source>
        <strain evidence="9 10">NCTC12858</strain>
    </source>
</reference>
<gene>
    <name evidence="9" type="ORF">NCTC12858_00388</name>
</gene>
<evidence type="ECO:0000256" key="3">
    <source>
        <dbReference type="ARBA" id="ARBA00022723"/>
    </source>
</evidence>
<dbReference type="PRINTS" id="PR00723">
    <property type="entry name" value="SUBTILISIN"/>
</dbReference>
<feature type="active site" description="Charge relay system" evidence="6">
    <location>
        <position position="269"/>
    </location>
</feature>
<evidence type="ECO:0000259" key="8">
    <source>
        <dbReference type="Pfam" id="PF00082"/>
    </source>
</evidence>
<accession>A0A2X4PJW8</accession>
<dbReference type="EMBL" id="LS483447">
    <property type="protein sequence ID" value="SQH72565.1"/>
    <property type="molecule type" value="Genomic_DNA"/>
</dbReference>
<evidence type="ECO:0000313" key="9">
    <source>
        <dbReference type="EMBL" id="SQH72565.1"/>
    </source>
</evidence>
<keyword evidence="4 6" id="KW-0378">Hydrolase</keyword>
<dbReference type="Proteomes" id="UP000249300">
    <property type="component" value="Chromosome 1"/>
</dbReference>
<keyword evidence="10" id="KW-1185">Reference proteome</keyword>
<organism evidence="9 10">
    <name type="scientific">Porphyromonas crevioricanis</name>
    <dbReference type="NCBI Taxonomy" id="393921"/>
    <lineage>
        <taxon>Bacteria</taxon>
        <taxon>Pseudomonadati</taxon>
        <taxon>Bacteroidota</taxon>
        <taxon>Bacteroidia</taxon>
        <taxon>Bacteroidales</taxon>
        <taxon>Porphyromonadaceae</taxon>
        <taxon>Porphyromonas</taxon>
    </lineage>
</organism>
<dbReference type="AlphaFoldDB" id="A0A2X4PJW8"/>
<dbReference type="PROSITE" id="PS00137">
    <property type="entry name" value="SUBTILASE_HIS"/>
    <property type="match status" value="1"/>
</dbReference>
<dbReference type="InterPro" id="IPR000209">
    <property type="entry name" value="Peptidase_S8/S53_dom"/>
</dbReference>
<dbReference type="InterPro" id="IPR022398">
    <property type="entry name" value="Peptidase_S8_His-AS"/>
</dbReference>
<dbReference type="PROSITE" id="PS00138">
    <property type="entry name" value="SUBTILASE_SER"/>
    <property type="match status" value="1"/>
</dbReference>
<keyword evidence="5 6" id="KW-0720">Serine protease</keyword>
<dbReference type="Gene3D" id="3.40.50.200">
    <property type="entry name" value="Peptidase S8/S53 domain"/>
    <property type="match status" value="1"/>
</dbReference>
<evidence type="ECO:0000256" key="1">
    <source>
        <dbReference type="ARBA" id="ARBA00011073"/>
    </source>
</evidence>
<protein>
    <submittedName>
        <fullName evidence="9">Subtilisin BL</fullName>
        <ecNumber evidence="9">3.4.21.62</ecNumber>
    </submittedName>
</protein>
<dbReference type="Pfam" id="PF00082">
    <property type="entry name" value="Peptidase_S8"/>
    <property type="match status" value="1"/>
</dbReference>
<dbReference type="InterPro" id="IPR050131">
    <property type="entry name" value="Peptidase_S8_subtilisin-like"/>
</dbReference>
<sequence length="531" mass="57534">MEKKKTYLVTYTSGNVSKEDAMSVLGIPKTKCKDGIEILSQEKAPGGSDVLHFEKMGVSMLDLSETEVAELQRKEEVLAVEEDREVFVSYLSEEEQDLLESLLERAYDESDYSLEGRYADEGYEDAGEEISARRNRIPDGILRPNIPIRPPHKIPRPGPIPGPIPGDPCPTPPWWFRPLPKPWPPMKPERPVRPVPPFPPLISPWKREIMRKIMNDVYQSLLRNIPNRGYEPYTPPEYQDTPWNISLVQAPSAWNRKITGKGVNVAILDTGIASHVDLSISGGVSFVPGVSSYSDDHSHGTHCAGIVAAKNNSSGVVGVAPGANLYAVKVLNKNGAGRDSHIIAGLEWCLKNNIHVASLSLGSLNGPSVAYASTIERCQNQGITVVVAAGNDFDNPEFPWVNCPANSFIKGRPNASPIAVGAVDKRGTIAYFSSRGTRHSDWNPVTCVAPGYRVNSTILGNSYGLKSGTSMACPHVAGLAALLTQHFEKVPASERVAKIKRAIAATSIDLGSSGFDTAHGAGLINCDEATK</sequence>
<dbReference type="SUPFAM" id="SSF52743">
    <property type="entry name" value="Subtilisin-like"/>
    <property type="match status" value="1"/>
</dbReference>
<dbReference type="RefSeq" id="WP_023935684.1">
    <property type="nucleotide sequence ID" value="NZ_FUXH01000006.1"/>
</dbReference>
<dbReference type="InterPro" id="IPR015500">
    <property type="entry name" value="Peptidase_S8_subtilisin-rel"/>
</dbReference>
<dbReference type="InterPro" id="IPR034202">
    <property type="entry name" value="Subtilisin_Carlsberg-like"/>
</dbReference>
<evidence type="ECO:0000256" key="7">
    <source>
        <dbReference type="RuleBase" id="RU003355"/>
    </source>
</evidence>
<dbReference type="CDD" id="cd07477">
    <property type="entry name" value="Peptidases_S8_Subtilisin_subset"/>
    <property type="match status" value="1"/>
</dbReference>
<evidence type="ECO:0000256" key="6">
    <source>
        <dbReference type="PROSITE-ProRule" id="PRU01240"/>
    </source>
</evidence>
<dbReference type="KEGG" id="pcre:NCTC12858_00388"/>
<dbReference type="EC" id="3.4.21.62" evidence="9"/>
<feature type="active site" description="Charge relay system" evidence="6">
    <location>
        <position position="470"/>
    </location>
</feature>
<comment type="similarity">
    <text evidence="1 6 7">Belongs to the peptidase S8 family.</text>
</comment>
<dbReference type="GO" id="GO:0006508">
    <property type="term" value="P:proteolysis"/>
    <property type="evidence" value="ECO:0007669"/>
    <property type="project" value="UniProtKB-KW"/>
</dbReference>
<dbReference type="InterPro" id="IPR036852">
    <property type="entry name" value="Peptidase_S8/S53_dom_sf"/>
</dbReference>
<dbReference type="GO" id="GO:0046872">
    <property type="term" value="F:metal ion binding"/>
    <property type="evidence" value="ECO:0007669"/>
    <property type="project" value="UniProtKB-KW"/>
</dbReference>
<evidence type="ECO:0000313" key="10">
    <source>
        <dbReference type="Proteomes" id="UP000249300"/>
    </source>
</evidence>
<name>A0A2X4PJW8_9PORP</name>